<evidence type="ECO:0000256" key="7">
    <source>
        <dbReference type="SAM" id="SignalP"/>
    </source>
</evidence>
<keyword evidence="2 7" id="KW-0732">Signal</keyword>
<dbReference type="InterPro" id="IPR023828">
    <property type="entry name" value="Peptidase_S8_Ser-AS"/>
</dbReference>
<dbReference type="PANTHER" id="PTHR42884">
    <property type="entry name" value="PROPROTEIN CONVERTASE SUBTILISIN/KEXIN-RELATED"/>
    <property type="match status" value="1"/>
</dbReference>
<evidence type="ECO:0000256" key="5">
    <source>
        <dbReference type="PROSITE-ProRule" id="PRU01240"/>
    </source>
</evidence>
<dbReference type="PANTHER" id="PTHR42884:SF14">
    <property type="entry name" value="NEUROENDOCRINE CONVERTASE 1"/>
    <property type="match status" value="1"/>
</dbReference>
<keyword evidence="3 5" id="KW-0378">Hydrolase</keyword>
<dbReference type="SUPFAM" id="SSF52743">
    <property type="entry name" value="Subtilisin-like"/>
    <property type="match status" value="1"/>
</dbReference>
<keyword evidence="6" id="KW-0175">Coiled coil</keyword>
<evidence type="ECO:0000256" key="2">
    <source>
        <dbReference type="ARBA" id="ARBA00022729"/>
    </source>
</evidence>
<dbReference type="InterPro" id="IPR013425">
    <property type="entry name" value="Autotrns_rpt"/>
</dbReference>
<feature type="active site" description="Charge relay system" evidence="5">
    <location>
        <position position="73"/>
    </location>
</feature>
<dbReference type="PROSITE" id="PS00138">
    <property type="entry name" value="SUBTILASE_SER"/>
    <property type="match status" value="1"/>
</dbReference>
<dbReference type="PROSITE" id="PS00136">
    <property type="entry name" value="SUBTILASE_ASP"/>
    <property type="match status" value="1"/>
</dbReference>
<keyword evidence="4 5" id="KW-0720">Serine protease</keyword>
<name>A0ABT7HQ41_9BACT</name>
<feature type="signal peptide" evidence="7">
    <location>
        <begin position="1"/>
        <end position="25"/>
    </location>
</feature>
<protein>
    <submittedName>
        <fullName evidence="9">S8 family serine peptidase</fullName>
    </submittedName>
</protein>
<dbReference type="InterPro" id="IPR015500">
    <property type="entry name" value="Peptidase_S8_subtilisin-rel"/>
</dbReference>
<dbReference type="PRINTS" id="PR00723">
    <property type="entry name" value="SUBTILISIN"/>
</dbReference>
<organism evidence="9 10">
    <name type="scientific">Campylobacter gastrosuis</name>
    <dbReference type="NCBI Taxonomy" id="2974576"/>
    <lineage>
        <taxon>Bacteria</taxon>
        <taxon>Pseudomonadati</taxon>
        <taxon>Campylobacterota</taxon>
        <taxon>Epsilonproteobacteria</taxon>
        <taxon>Campylobacterales</taxon>
        <taxon>Campylobacteraceae</taxon>
        <taxon>Campylobacter</taxon>
    </lineage>
</organism>
<dbReference type="Pfam" id="PF12951">
    <property type="entry name" value="PATR"/>
    <property type="match status" value="1"/>
</dbReference>
<evidence type="ECO:0000313" key="10">
    <source>
        <dbReference type="Proteomes" id="UP001173801"/>
    </source>
</evidence>
<dbReference type="InterPro" id="IPR036709">
    <property type="entry name" value="Autotransporte_beta_dom_sf"/>
</dbReference>
<proteinExistence type="inferred from homology"/>
<dbReference type="InterPro" id="IPR036852">
    <property type="entry name" value="Peptidase_S8/S53_dom_sf"/>
</dbReference>
<gene>
    <name evidence="9" type="ORF">NYG85_06610</name>
</gene>
<reference evidence="9" key="1">
    <citation type="submission" date="2022-08" db="EMBL/GenBank/DDBJ databases">
        <authorList>
            <person name="Wang H."/>
        </authorList>
    </citation>
    <scope>NUCLEOTIDE SEQUENCE</scope>
    <source>
        <strain evidence="9">PS10</strain>
    </source>
</reference>
<accession>A0ABT7HQ41</accession>
<evidence type="ECO:0000256" key="6">
    <source>
        <dbReference type="SAM" id="Coils"/>
    </source>
</evidence>
<sequence length="1052" mass="115270">MATKSKLKISLLACAMIWGGGEALAYDEKGTLGNTLSWESPEYLNQWGLKSLNVSTAYALGITGKGVKIGVLDSGILLSHPEFLGGRFLVVKQQGKYGKNGLKYPDANVGNAPFNKNQPIIFDINENKYIANHVETDFGEFKKGESFSLDGNWIYGVNDAHGVNVAGVIGANRDGNQMHGVAFEATIYSANTGGNDNMTYGPTQDYEFFLNAYTALAKEGVKFINNSWGSNRRLNSAYTGATGWVGFWDENSNYDYTIKKTNAPSAHMDLKDLESAKKAYYQFVLTKQKSFLDAAYEVAKNNNIVQIFTAGNRTSMQYPFTRAMLAYFRPDIENLWLNVTGEDGDSSYPDSSYVSDYAPFGGQGAHIWNESRGAKWWSIAAPALNTKAPEVLYEDLSDASLYGSAGYTDLFGGTSGAAPHIAGVLGLIAQRYPYMSPALVREILLTTARQTKFDDSTQMLDGWTAQANTPDNIWGWGVADVSKAIFGPAQFLGTFNLNLDTDDTFSNDISDVAIKFRKTEDEAEQTAWLTRKSELDKKANLSDEEKAEYEVELARQTARDLRAKDGYEGKLIKNGKGTLTLTGNNTFSGDTTINNGKIKALNQSLQNSKVIVNNGASLEILNEAIITKPSQTGFVSQTIKSTANDITATINGGGTFIANNGVSGLNLNFLNGSKITQADTTNTKLKSLYQNPSDTLTYAISGNFTGYAEPFSKYALFSLTQQNITTNITLSLQKSRNFSDLAENENQKNVANTIQNAPNSKIFTNLMSANEQKFNEIYNALTDTKPLKAQNHAIINGILLSSNILNQANFTKIGVDENLWILSSSNFNTISDKNLKTKQINQLISVKTTLGENANFGVFIGKGRSDDKNLKNNDTHAGIYANADFNTLWLDSTVSRTHKNAKINTPKISDDLNVAYERESAKFNLTQAFLRAGINYNQIKPYISTGYLKLKDRELKIATAGVLGTLSFDNFSLKGDLGFSKFFGDKTAFYYVGVGDAGDALIKGDEIKNLITANFGIEKELFKNAKFSLFYQGAYNKNAKSNGISANFSLAF</sequence>
<dbReference type="CDD" id="cd04848">
    <property type="entry name" value="Peptidases_S8_Autotransporter_serine_protease_like"/>
    <property type="match status" value="1"/>
</dbReference>
<evidence type="ECO:0000256" key="3">
    <source>
        <dbReference type="ARBA" id="ARBA00022801"/>
    </source>
</evidence>
<dbReference type="InterPro" id="IPR034061">
    <property type="entry name" value="Peptidases_S8_Autotransporter"/>
</dbReference>
<evidence type="ECO:0000256" key="1">
    <source>
        <dbReference type="ARBA" id="ARBA00022670"/>
    </source>
</evidence>
<feature type="coiled-coil region" evidence="6">
    <location>
        <begin position="532"/>
        <end position="564"/>
    </location>
</feature>
<comment type="similarity">
    <text evidence="5">Belongs to the peptidase S8 family.</text>
</comment>
<feature type="active site" description="Charge relay system" evidence="5">
    <location>
        <position position="161"/>
    </location>
</feature>
<keyword evidence="1 5" id="KW-0645">Protease</keyword>
<dbReference type="NCBIfam" id="TIGR02601">
    <property type="entry name" value="autotrns_rpt"/>
    <property type="match status" value="1"/>
</dbReference>
<evidence type="ECO:0000259" key="8">
    <source>
        <dbReference type="Pfam" id="PF00082"/>
    </source>
</evidence>
<reference evidence="9" key="2">
    <citation type="journal article" date="2023" name="Microorganisms">
        <title>Isolation and Genomic Characteristics of Cat-Borne Campylobacter felis sp. nov. and Sheep-Borne Campylobacter ovis sp. nov.</title>
        <authorList>
            <person name="Wang H."/>
            <person name="Li Y."/>
            <person name="Gu Y."/>
            <person name="Zhou G."/>
            <person name="Chen X."/>
            <person name="Zhang X."/>
            <person name="Shao Z."/>
            <person name="Zhang J."/>
            <person name="Zhang M."/>
        </authorList>
    </citation>
    <scope>NUCLEOTIDE SEQUENCE</scope>
    <source>
        <strain evidence="9">PS10</strain>
    </source>
</reference>
<dbReference type="PROSITE" id="PS51892">
    <property type="entry name" value="SUBTILASE"/>
    <property type="match status" value="1"/>
</dbReference>
<feature type="domain" description="Peptidase S8/S53" evidence="8">
    <location>
        <begin position="64"/>
        <end position="477"/>
    </location>
</feature>
<dbReference type="RefSeq" id="WP_284937695.1">
    <property type="nucleotide sequence ID" value="NZ_JANURM010000007.1"/>
</dbReference>
<dbReference type="Proteomes" id="UP001173801">
    <property type="component" value="Unassembled WGS sequence"/>
</dbReference>
<dbReference type="Gene3D" id="3.40.50.200">
    <property type="entry name" value="Peptidase S8/S53 domain"/>
    <property type="match status" value="1"/>
</dbReference>
<evidence type="ECO:0000256" key="4">
    <source>
        <dbReference type="ARBA" id="ARBA00022825"/>
    </source>
</evidence>
<dbReference type="SUPFAM" id="SSF103515">
    <property type="entry name" value="Autotransporter"/>
    <property type="match status" value="1"/>
</dbReference>
<keyword evidence="10" id="KW-1185">Reference proteome</keyword>
<feature type="chain" id="PRO_5046665542" evidence="7">
    <location>
        <begin position="26"/>
        <end position="1052"/>
    </location>
</feature>
<comment type="caution">
    <text evidence="9">The sequence shown here is derived from an EMBL/GenBank/DDBJ whole genome shotgun (WGS) entry which is preliminary data.</text>
</comment>
<dbReference type="InterPro" id="IPR000209">
    <property type="entry name" value="Peptidase_S8/S53_dom"/>
</dbReference>
<dbReference type="Pfam" id="PF00082">
    <property type="entry name" value="Peptidase_S8"/>
    <property type="match status" value="1"/>
</dbReference>
<dbReference type="EMBL" id="JANURM010000007">
    <property type="protein sequence ID" value="MDL0089036.1"/>
    <property type="molecule type" value="Genomic_DNA"/>
</dbReference>
<feature type="active site" description="Charge relay system" evidence="5">
    <location>
        <position position="415"/>
    </location>
</feature>
<dbReference type="InterPro" id="IPR023827">
    <property type="entry name" value="Peptidase_S8_Asp-AS"/>
</dbReference>
<dbReference type="Gene3D" id="2.40.128.130">
    <property type="entry name" value="Autotransporter beta-domain"/>
    <property type="match status" value="1"/>
</dbReference>
<evidence type="ECO:0000313" key="9">
    <source>
        <dbReference type="EMBL" id="MDL0089036.1"/>
    </source>
</evidence>